<evidence type="ECO:0000313" key="1">
    <source>
        <dbReference type="EMBL" id="AAM50834.1"/>
    </source>
</evidence>
<dbReference type="EMBL" id="AY118974">
    <property type="protein sequence ID" value="AAM50834.1"/>
    <property type="molecule type" value="mRNA"/>
</dbReference>
<feature type="non-terminal residue" evidence="1">
    <location>
        <position position="1"/>
    </location>
</feature>
<proteinExistence type="evidence at transcript level"/>
<sequence>ITSFSFVICHQIPIQKYPWLQPSHSPEPRQSKLQLIVCRCRHNSHYLPANCRRLCQSQL</sequence>
<organism evidence="1">
    <name type="scientific">Drosophila melanogaster</name>
    <name type="common">Fruit fly</name>
    <dbReference type="NCBI Taxonomy" id="7227"/>
    <lineage>
        <taxon>Eukaryota</taxon>
        <taxon>Metazoa</taxon>
        <taxon>Ecdysozoa</taxon>
        <taxon>Arthropoda</taxon>
        <taxon>Hexapoda</taxon>
        <taxon>Insecta</taxon>
        <taxon>Pterygota</taxon>
        <taxon>Neoptera</taxon>
        <taxon>Endopterygota</taxon>
        <taxon>Diptera</taxon>
        <taxon>Brachycera</taxon>
        <taxon>Muscomorpha</taxon>
        <taxon>Ephydroidea</taxon>
        <taxon>Drosophilidae</taxon>
        <taxon>Drosophila</taxon>
        <taxon>Sophophora</taxon>
    </lineage>
</organism>
<name>Q8MSA4_DROME</name>
<dbReference type="AlphaFoldDB" id="Q8MSA4"/>
<reference evidence="1" key="1">
    <citation type="submission" date="2002-06" db="EMBL/GenBank/DDBJ databases">
        <authorList>
            <person name="Stapleton M."/>
            <person name="Brokstein P."/>
            <person name="Hong L."/>
            <person name="Agbayani A."/>
            <person name="Carlson J."/>
            <person name="Champe M."/>
            <person name="Chavez C."/>
            <person name="Dorsett V."/>
            <person name="Dresnek D."/>
            <person name="Farfan D."/>
            <person name="Frise E."/>
            <person name="George R."/>
            <person name="Gonzalez M."/>
            <person name="Guarin H."/>
            <person name="Kronmiller B."/>
            <person name="Li P."/>
            <person name="Liao G."/>
            <person name="Miranda A."/>
            <person name="Mungall C.J."/>
            <person name="Nunoo J."/>
            <person name="Pacleb J."/>
            <person name="Paragas V."/>
            <person name="Park S."/>
            <person name="Patel S."/>
            <person name="Phouanenavong S."/>
            <person name="Wan K."/>
            <person name="Yu C."/>
            <person name="Lewis S.E."/>
            <person name="Rubin G.M."/>
            <person name="Celniker S."/>
        </authorList>
    </citation>
    <scope>NUCLEOTIDE SEQUENCE</scope>
    <source>
        <strain evidence="1">Berkeley</strain>
    </source>
</reference>
<accession>Q8MSA4</accession>
<protein>
    <submittedName>
        <fullName evidence="1">LP01161p</fullName>
    </submittedName>
</protein>